<reference evidence="3 4" key="1">
    <citation type="journal article" date="2018" name="Sci. Adv.">
        <title>Multi-heme cytochromes provide a pathway for survival in energy-limited environments.</title>
        <authorList>
            <person name="Deng X."/>
            <person name="Dohmae N."/>
            <person name="Nealson K.H."/>
            <person name="Hashimoto K."/>
            <person name="Okamoto A."/>
        </authorList>
    </citation>
    <scope>NUCLEOTIDE SEQUENCE [LARGE SCALE GENOMIC DNA]</scope>
    <source>
        <strain evidence="3 4">IS5</strain>
    </source>
</reference>
<name>A0A2Z6AY89_9BACT</name>
<feature type="domain" description="Multidrug resistance protein MdtA-like barrel-sandwich hybrid" evidence="2">
    <location>
        <begin position="76"/>
        <end position="274"/>
    </location>
</feature>
<keyword evidence="1" id="KW-0812">Transmembrane</keyword>
<dbReference type="RefSeq" id="WP_172961670.1">
    <property type="nucleotide sequence ID" value="NZ_AP017378.1"/>
</dbReference>
<dbReference type="EMBL" id="AP017378">
    <property type="protein sequence ID" value="BBD08234.1"/>
    <property type="molecule type" value="Genomic_DNA"/>
</dbReference>
<dbReference type="NCBIfam" id="TIGR03794">
    <property type="entry name" value="NHLM_micro_HlyD"/>
    <property type="match status" value="1"/>
</dbReference>
<accession>A0A2Z6AY89</accession>
<protein>
    <submittedName>
        <fullName evidence="3">NHLM bacteriocin system secretion protein</fullName>
    </submittedName>
</protein>
<organism evidence="3 4">
    <name type="scientific">Desulfovibrio ferrophilus</name>
    <dbReference type="NCBI Taxonomy" id="241368"/>
    <lineage>
        <taxon>Bacteria</taxon>
        <taxon>Pseudomonadati</taxon>
        <taxon>Thermodesulfobacteriota</taxon>
        <taxon>Desulfovibrionia</taxon>
        <taxon>Desulfovibrionales</taxon>
        <taxon>Desulfovibrionaceae</taxon>
        <taxon>Desulfovibrio</taxon>
    </lineage>
</organism>
<evidence type="ECO:0000313" key="3">
    <source>
        <dbReference type="EMBL" id="BBD08234.1"/>
    </source>
</evidence>
<dbReference type="AlphaFoldDB" id="A0A2Z6AY89"/>
<evidence type="ECO:0000313" key="4">
    <source>
        <dbReference type="Proteomes" id="UP000269883"/>
    </source>
</evidence>
<keyword evidence="1" id="KW-1133">Transmembrane helix</keyword>
<keyword evidence="1" id="KW-0472">Membrane</keyword>
<gene>
    <name evidence="3" type="ORF">DFE_1508</name>
</gene>
<sequence>MAGTSNKGKQTAVSSPDELTRLINIVDSKGIYAVVTGLVLLLALLVWSFVGTVPVTVNGMGILIPPEGLMDVVAVGHGQISDVSVKPGDVLHKGDVLAVVQQPRMENERLKLVSELENAKLWLHERSAYYERTIAMRQGNDAEQSDLITFQRAHLNDYFDFLRKFLSDLEHMDRGFITKKYLQDIRNQKNMVMSEMSTRTLQLSEMDTNMFNLRSEAELDLLGNQEKVIALELALRSLERDLNLSSHVTSPFDGRVVEVIVERGAYVSEGQAVAVLEPLNSPLEAMVLLPVEQGKKVEPGMVVYVYPSTAEKEEYGCIYGKVKDVSDYPVSAQSLLKGIGRREVVNAMLESGVMIGTSVTLLKDPEKPNQFHWSSSSGPEDFSIEAGTICTGEVVISSRRPIDLVFPKLSRALGLRR</sequence>
<feature type="transmembrane region" description="Helical" evidence="1">
    <location>
        <begin position="31"/>
        <end position="50"/>
    </location>
</feature>
<dbReference type="InterPro" id="IPR050739">
    <property type="entry name" value="MFP"/>
</dbReference>
<evidence type="ECO:0000259" key="2">
    <source>
        <dbReference type="Pfam" id="PF25917"/>
    </source>
</evidence>
<keyword evidence="4" id="KW-1185">Reference proteome</keyword>
<dbReference type="SUPFAM" id="SSF51230">
    <property type="entry name" value="Single hybrid motif"/>
    <property type="match status" value="2"/>
</dbReference>
<evidence type="ECO:0000256" key="1">
    <source>
        <dbReference type="SAM" id="Phobius"/>
    </source>
</evidence>
<dbReference type="InterPro" id="IPR011053">
    <property type="entry name" value="Single_hybrid_motif"/>
</dbReference>
<dbReference type="InterPro" id="IPR058625">
    <property type="entry name" value="MdtA-like_BSH"/>
</dbReference>
<proteinExistence type="predicted"/>
<dbReference type="Proteomes" id="UP000269883">
    <property type="component" value="Chromosome"/>
</dbReference>
<dbReference type="PANTHER" id="PTHR30386">
    <property type="entry name" value="MEMBRANE FUSION SUBUNIT OF EMRAB-TOLC MULTIDRUG EFFLUX PUMP"/>
    <property type="match status" value="1"/>
</dbReference>
<dbReference type="KEGG" id="dfl:DFE_1508"/>
<dbReference type="Pfam" id="PF25917">
    <property type="entry name" value="BSH_RND"/>
    <property type="match status" value="1"/>
</dbReference>
<dbReference type="InterPro" id="IPR022275">
    <property type="entry name" value="NHPM_bacteriocin_SS_HylD"/>
</dbReference>
<dbReference type="Gene3D" id="2.40.50.100">
    <property type="match status" value="1"/>
</dbReference>